<protein>
    <submittedName>
        <fullName evidence="2">Uncharacterized protein</fullName>
    </submittedName>
</protein>
<keyword evidence="3" id="KW-1185">Reference proteome</keyword>
<accession>A0A4U0UM81</accession>
<proteinExistence type="predicted"/>
<feature type="compositionally biased region" description="Pro residues" evidence="1">
    <location>
        <begin position="30"/>
        <end position="45"/>
    </location>
</feature>
<evidence type="ECO:0000256" key="1">
    <source>
        <dbReference type="SAM" id="MobiDB-lite"/>
    </source>
</evidence>
<sequence length="78" mass="8005">GSMCCFGFVKSLLGKSKRAEDAGPLLSSPPAIPSPPPSPLPPLPSSPIDIVRPQRRVVPSPPPLASTPAFPGRPAGQE</sequence>
<dbReference type="Proteomes" id="UP000309340">
    <property type="component" value="Unassembled WGS sequence"/>
</dbReference>
<feature type="region of interest" description="Disordered" evidence="1">
    <location>
        <begin position="17"/>
        <end position="78"/>
    </location>
</feature>
<dbReference type="EMBL" id="NAJQ01002832">
    <property type="protein sequence ID" value="TKA36824.1"/>
    <property type="molecule type" value="Genomic_DNA"/>
</dbReference>
<evidence type="ECO:0000313" key="3">
    <source>
        <dbReference type="Proteomes" id="UP000309340"/>
    </source>
</evidence>
<gene>
    <name evidence="2" type="ORF">B0A55_13492</name>
</gene>
<evidence type="ECO:0000313" key="2">
    <source>
        <dbReference type="EMBL" id="TKA36824.1"/>
    </source>
</evidence>
<feature type="non-terminal residue" evidence="2">
    <location>
        <position position="78"/>
    </location>
</feature>
<dbReference type="AlphaFoldDB" id="A0A4U0UM81"/>
<organism evidence="2 3">
    <name type="scientific">Friedmanniomyces simplex</name>
    <dbReference type="NCBI Taxonomy" id="329884"/>
    <lineage>
        <taxon>Eukaryota</taxon>
        <taxon>Fungi</taxon>
        <taxon>Dikarya</taxon>
        <taxon>Ascomycota</taxon>
        <taxon>Pezizomycotina</taxon>
        <taxon>Dothideomycetes</taxon>
        <taxon>Dothideomycetidae</taxon>
        <taxon>Mycosphaerellales</taxon>
        <taxon>Teratosphaeriaceae</taxon>
        <taxon>Friedmanniomyces</taxon>
    </lineage>
</organism>
<feature type="non-terminal residue" evidence="2">
    <location>
        <position position="1"/>
    </location>
</feature>
<comment type="caution">
    <text evidence="2">The sequence shown here is derived from an EMBL/GenBank/DDBJ whole genome shotgun (WGS) entry which is preliminary data.</text>
</comment>
<name>A0A4U0UM81_9PEZI</name>
<reference evidence="2 3" key="1">
    <citation type="submission" date="2017-03" db="EMBL/GenBank/DDBJ databases">
        <title>Genomes of endolithic fungi from Antarctica.</title>
        <authorList>
            <person name="Coleine C."/>
            <person name="Masonjones S."/>
            <person name="Stajich J.E."/>
        </authorList>
    </citation>
    <scope>NUCLEOTIDE SEQUENCE [LARGE SCALE GENOMIC DNA]</scope>
    <source>
        <strain evidence="2 3">CCFEE 5184</strain>
    </source>
</reference>